<evidence type="ECO:0000313" key="2">
    <source>
        <dbReference type="Proteomes" id="UP000476281"/>
    </source>
</evidence>
<protein>
    <submittedName>
        <fullName evidence="1">2-succinyl-6-hydroxy-2, 4-cyclohexadiene-1-carboxylate synthase</fullName>
    </submittedName>
</protein>
<dbReference type="Gene3D" id="3.40.50.1820">
    <property type="entry name" value="alpha/beta hydrolase"/>
    <property type="match status" value="1"/>
</dbReference>
<dbReference type="Proteomes" id="UP000476281">
    <property type="component" value="Unassembled WGS sequence"/>
</dbReference>
<dbReference type="SUPFAM" id="SSF53474">
    <property type="entry name" value="alpha/beta-Hydrolases"/>
    <property type="match status" value="1"/>
</dbReference>
<dbReference type="EMBL" id="WBSZ01001440">
    <property type="protein sequence ID" value="KAB2496781.1"/>
    <property type="molecule type" value="Genomic_DNA"/>
</dbReference>
<reference evidence="1 2" key="1">
    <citation type="submission" date="2019-09" db="EMBL/GenBank/DDBJ databases">
        <title>Reversal of blaTEM antimicrobial resistance by CRISPR-Cas9 in clinical E. coli and other Enterobacteriaceae strains.</title>
        <authorList>
            <person name="Tagliaferri T."/>
            <person name="Guimaraes N."/>
            <person name="Pereira M."/>
            <person name="Felicori L."/>
            <person name="Horz H.-P."/>
            <person name="Santos S."/>
            <person name="Mendes T."/>
        </authorList>
    </citation>
    <scope>NUCLEOTIDE SEQUENCE [LARGE SCALE GENOMIC DNA]</scope>
    <source>
        <strain evidence="1 2">E2_blaTEM_MG</strain>
    </source>
</reference>
<organism evidence="1 2">
    <name type="scientific">Enterobacter hormaechei</name>
    <dbReference type="NCBI Taxonomy" id="158836"/>
    <lineage>
        <taxon>Bacteria</taxon>
        <taxon>Pseudomonadati</taxon>
        <taxon>Pseudomonadota</taxon>
        <taxon>Gammaproteobacteria</taxon>
        <taxon>Enterobacterales</taxon>
        <taxon>Enterobacteriaceae</taxon>
        <taxon>Enterobacter</taxon>
        <taxon>Enterobacter cloacae complex</taxon>
    </lineage>
</organism>
<feature type="non-terminal residue" evidence="1">
    <location>
        <position position="1"/>
    </location>
</feature>
<name>A0A6L3XE70_9ENTR</name>
<comment type="caution">
    <text evidence="1">The sequence shown here is derived from an EMBL/GenBank/DDBJ whole genome shotgun (WGS) entry which is preliminary data.</text>
</comment>
<dbReference type="AlphaFoldDB" id="A0A6L3XE70"/>
<accession>A0A6L3XE70</accession>
<gene>
    <name evidence="1" type="ORF">F9C29_26425</name>
</gene>
<proteinExistence type="predicted"/>
<sequence length="97" mass="10642">TALIALSCWNNATRLAETLEATSHAVQPDLRPALTARDFSFDYLYGERDGKFAAIAAELNVTRHAIPHAGHNAHRDTPEAVAASLAQILRYRTKDTL</sequence>
<dbReference type="InterPro" id="IPR029058">
    <property type="entry name" value="AB_hydrolase_fold"/>
</dbReference>
<evidence type="ECO:0000313" key="1">
    <source>
        <dbReference type="EMBL" id="KAB2496781.1"/>
    </source>
</evidence>